<dbReference type="RefSeq" id="WP_258403718.1">
    <property type="nucleotide sequence ID" value="NZ_QLLI01000014.1"/>
</dbReference>
<evidence type="ECO:0000259" key="1">
    <source>
        <dbReference type="Pfam" id="PF20247"/>
    </source>
</evidence>
<sequence length="307" mass="35042">MTEELTPEKKKETMVANVTDNYIQVEKSIVNQLYMKHDLHGTTAGSEREIIWSQLFEMIIPKKFVIEASVFIIDSKGNVSKEVDFAILDETYTPYIFRYGKIKFVPIEAIAAVIECKSQKLDAIALEKWAESIKALKTSTGSIARLATSIAMEPVKTQKATRPIRILCALQENCSDNIKKHFDFTLLAMRDTEKKATVESDKNEASERERNERIKIESNTKKTLLSWFESLNFNNEPMLDTVLCPKTSKQLEDISLANYEVLDENGQNISLMTFNFQLNQLLMLINNPILFPHQAYAELFSRKGGQV</sequence>
<reference evidence="2 3" key="1">
    <citation type="submission" date="2018-06" db="EMBL/GenBank/DDBJ databases">
        <title>Freshwater and sediment microbial communities from various areas in North America, analyzing microbe dynamics in response to fracking.</title>
        <authorList>
            <person name="Lamendella R."/>
        </authorList>
    </citation>
    <scope>NUCLEOTIDE SEQUENCE [LARGE SCALE GENOMIC DNA]</scope>
    <source>
        <strain evidence="2 3">NG-13</strain>
    </source>
</reference>
<gene>
    <name evidence="2" type="ORF">DET54_11462</name>
</gene>
<dbReference type="Proteomes" id="UP000248827">
    <property type="component" value="Unassembled WGS sequence"/>
</dbReference>
<organism evidence="2 3">
    <name type="scientific">Paenibacillus pabuli</name>
    <dbReference type="NCBI Taxonomy" id="1472"/>
    <lineage>
        <taxon>Bacteria</taxon>
        <taxon>Bacillati</taxon>
        <taxon>Bacillota</taxon>
        <taxon>Bacilli</taxon>
        <taxon>Bacillales</taxon>
        <taxon>Paenibacillaceae</taxon>
        <taxon>Paenibacillus</taxon>
    </lineage>
</organism>
<evidence type="ECO:0000313" key="2">
    <source>
        <dbReference type="EMBL" id="RAI89594.1"/>
    </source>
</evidence>
<protein>
    <recommendedName>
        <fullName evidence="1">DUF6602 domain-containing protein</fullName>
    </recommendedName>
</protein>
<dbReference type="InterPro" id="IPR046537">
    <property type="entry name" value="DUF6602"/>
</dbReference>
<name>A0ABX9BEX8_9BACL</name>
<accession>A0ABX9BEX8</accession>
<dbReference type="EMBL" id="QLLI01000014">
    <property type="protein sequence ID" value="RAI89594.1"/>
    <property type="molecule type" value="Genomic_DNA"/>
</dbReference>
<dbReference type="Pfam" id="PF20247">
    <property type="entry name" value="DUF6602"/>
    <property type="match status" value="1"/>
</dbReference>
<keyword evidence="3" id="KW-1185">Reference proteome</keyword>
<comment type="caution">
    <text evidence="2">The sequence shown here is derived from an EMBL/GenBank/DDBJ whole genome shotgun (WGS) entry which is preliminary data.</text>
</comment>
<feature type="domain" description="DUF6602" evidence="1">
    <location>
        <begin position="40"/>
        <end position="137"/>
    </location>
</feature>
<dbReference type="CDD" id="cd21173">
    <property type="entry name" value="NucC-like"/>
    <property type="match status" value="1"/>
</dbReference>
<proteinExistence type="predicted"/>
<evidence type="ECO:0000313" key="3">
    <source>
        <dbReference type="Proteomes" id="UP000248827"/>
    </source>
</evidence>